<dbReference type="SUPFAM" id="SSF103370">
    <property type="entry name" value="NinB"/>
    <property type="match status" value="1"/>
</dbReference>
<keyword evidence="2" id="KW-1185">Reference proteome</keyword>
<dbReference type="AlphaFoldDB" id="A0A858BTH8"/>
<protein>
    <submittedName>
        <fullName evidence="1">Uncharacterized protein</fullName>
    </submittedName>
</protein>
<proteinExistence type="predicted"/>
<dbReference type="KEGG" id="abut:Ami103574_02450"/>
<gene>
    <name evidence="1" type="ORF">Ami103574_02450</name>
</gene>
<reference evidence="1 2" key="1">
    <citation type="submission" date="2020-02" db="EMBL/GenBank/DDBJ databases">
        <authorList>
            <person name="Kim Y.B."/>
            <person name="Roh S.W."/>
        </authorList>
    </citation>
    <scope>NUCLEOTIDE SEQUENCE [LARGE SCALE GENOMIC DNA]</scope>
    <source>
        <strain evidence="1 2">DSM 103574</strain>
    </source>
</reference>
<evidence type="ECO:0000313" key="2">
    <source>
        <dbReference type="Proteomes" id="UP000466848"/>
    </source>
</evidence>
<accession>A0A858BTH8</accession>
<dbReference type="EMBL" id="CP048649">
    <property type="protein sequence ID" value="QIB68240.1"/>
    <property type="molecule type" value="Genomic_DNA"/>
</dbReference>
<dbReference type="Proteomes" id="UP000466848">
    <property type="component" value="Chromosome"/>
</dbReference>
<sequence>MQVKSIDARLTLGGDYEVILTVPRGERENVKILLEEFKAKAEKVWEAVIGVKKRRRSLDANAYMWVLCDKIAEKLRTTKEGVYREAIKQVGVFDTLLLQDKAVESFVSMWNRQGVGNYAEVLYQSHAVEGCTTVRAYHGSHLYDTGQMTRLIDHIVEEAQGQGVETKTPDELERLKSLWR</sequence>
<evidence type="ECO:0000313" key="1">
    <source>
        <dbReference type="EMBL" id="QIB68240.1"/>
    </source>
</evidence>
<dbReference type="InterPro" id="IPR036619">
    <property type="entry name" value="NinB_sf"/>
</dbReference>
<name>A0A858BTH8_9FIRM</name>
<organism evidence="1 2">
    <name type="scientific">Aminipila butyrica</name>
    <dbReference type="NCBI Taxonomy" id="433296"/>
    <lineage>
        <taxon>Bacteria</taxon>
        <taxon>Bacillati</taxon>
        <taxon>Bacillota</taxon>
        <taxon>Clostridia</taxon>
        <taxon>Peptostreptococcales</taxon>
        <taxon>Anaerovoracaceae</taxon>
        <taxon>Aminipila</taxon>
    </lineage>
</organism>
<dbReference type="RefSeq" id="WP_163065160.1">
    <property type="nucleotide sequence ID" value="NZ_CP048649.1"/>
</dbReference>
<dbReference type="Gene3D" id="1.10.3790.10">
    <property type="entry name" value="NinB"/>
    <property type="match status" value="1"/>
</dbReference>